<protein>
    <submittedName>
        <fullName evidence="3">L-2-hydroxyglutarate oxidase LhgO</fullName>
    </submittedName>
</protein>
<dbReference type="SUPFAM" id="SSF51905">
    <property type="entry name" value="FAD/NAD(P)-binding domain"/>
    <property type="match status" value="1"/>
</dbReference>
<evidence type="ECO:0000259" key="1">
    <source>
        <dbReference type="Pfam" id="PF01266"/>
    </source>
</evidence>
<dbReference type="Gene3D" id="1.10.10.1100">
    <property type="entry name" value="BFD-like [2Fe-2S]-binding domain"/>
    <property type="match status" value="1"/>
</dbReference>
<dbReference type="InterPro" id="IPR041854">
    <property type="entry name" value="BFD-like_2Fe2S-bd_dom_sf"/>
</dbReference>
<dbReference type="Proteomes" id="UP000183255">
    <property type="component" value="Unassembled WGS sequence"/>
</dbReference>
<evidence type="ECO:0000313" key="4">
    <source>
        <dbReference type="Proteomes" id="UP000183255"/>
    </source>
</evidence>
<dbReference type="Gene3D" id="3.50.50.60">
    <property type="entry name" value="FAD/NAD(P)-binding domain"/>
    <property type="match status" value="1"/>
</dbReference>
<dbReference type="EMBL" id="FNDZ01000006">
    <property type="protein sequence ID" value="SDI99062.1"/>
    <property type="molecule type" value="Genomic_DNA"/>
</dbReference>
<organism evidence="3 4">
    <name type="scientific">Proteiniclasticum ruminis</name>
    <dbReference type="NCBI Taxonomy" id="398199"/>
    <lineage>
        <taxon>Bacteria</taxon>
        <taxon>Bacillati</taxon>
        <taxon>Bacillota</taxon>
        <taxon>Clostridia</taxon>
        <taxon>Eubacteriales</taxon>
        <taxon>Clostridiaceae</taxon>
        <taxon>Proteiniclasticum</taxon>
    </lineage>
</organism>
<evidence type="ECO:0000259" key="2">
    <source>
        <dbReference type="Pfam" id="PF04324"/>
    </source>
</evidence>
<evidence type="ECO:0000313" key="3">
    <source>
        <dbReference type="EMBL" id="SDI99062.1"/>
    </source>
</evidence>
<dbReference type="PANTHER" id="PTHR42720:SF1">
    <property type="entry name" value="GLYCEROL 3-PHOSPHATE OXIDASE"/>
    <property type="match status" value="1"/>
</dbReference>
<feature type="domain" description="BFD-like [2Fe-2S]-binding" evidence="2">
    <location>
        <begin position="378"/>
        <end position="431"/>
    </location>
</feature>
<feature type="domain" description="FAD dependent oxidoreductase" evidence="1">
    <location>
        <begin position="4"/>
        <end position="195"/>
    </location>
</feature>
<dbReference type="AlphaFoldDB" id="A0A1G8Q2U6"/>
<accession>A0A1G8Q2U6</accession>
<gene>
    <name evidence="3" type="ORF">SAMN05421804_10616</name>
</gene>
<sequence>MDYDVIILGGGLVGCAMAYELCKYNLNIGLIEKNFDIAEDVALFNSSLILDGKDIEEDHIYQLIRRSNQKLDALSEELDVFYEKVPSFTIYPTEEEAVRVYDRAVRRGIQGISLLTGKEAGKMNHHIKEEDRNVIYSMNTGVISPYDYATAMAEIAYDNGVSFRLEEEVLDIHNQPRGGIKVTTNKNKYTARVVIRTTFGDHYSIKKDEEMVGPHDIIEHMLVEKDFQNEIKHIIKEYKASGEVISLVPTSTNKLLASLKTSTSKEFSQMKKEVESVIGPFPPERVDIINESRNWTEPIQIDQEFETEGYIHIQAKNYAVDNVLSAITEDALHMVLKHFKAKPNSDYESKRRKYYRFREMEDEERNEIISIDPKYGKMICLCSNVTEGEIVDSIRRPMGARTVEGVRRRTGIVFGRCQGSYCLTKIIGILARELHKSPLEIMNDKKNSQVVFARIKEFDGR</sequence>
<proteinExistence type="predicted"/>
<name>A0A1G8Q2U6_9CLOT</name>
<dbReference type="Pfam" id="PF01266">
    <property type="entry name" value="DAO"/>
    <property type="match status" value="1"/>
</dbReference>
<dbReference type="PANTHER" id="PTHR42720">
    <property type="entry name" value="GLYCEROL-3-PHOSPHATE DEHYDROGENASE"/>
    <property type="match status" value="1"/>
</dbReference>
<dbReference type="Pfam" id="PF04324">
    <property type="entry name" value="Fer2_BFD"/>
    <property type="match status" value="1"/>
</dbReference>
<dbReference type="InterPro" id="IPR006076">
    <property type="entry name" value="FAD-dep_OxRdtase"/>
</dbReference>
<dbReference type="InterPro" id="IPR036188">
    <property type="entry name" value="FAD/NAD-bd_sf"/>
</dbReference>
<dbReference type="CDD" id="cd19946">
    <property type="entry name" value="GlpA-like_Fer2_BFD-like"/>
    <property type="match status" value="1"/>
</dbReference>
<reference evidence="3 4" key="1">
    <citation type="submission" date="2016-10" db="EMBL/GenBank/DDBJ databases">
        <authorList>
            <person name="de Groot N.N."/>
        </authorList>
    </citation>
    <scope>NUCLEOTIDE SEQUENCE [LARGE SCALE GENOMIC DNA]</scope>
    <source>
        <strain evidence="3 4">CGMCC 1.5058</strain>
    </source>
</reference>
<dbReference type="InterPro" id="IPR052745">
    <property type="entry name" value="G3P_Oxidase/Oxidoreductase"/>
</dbReference>
<dbReference type="RefSeq" id="WP_031576866.1">
    <property type="nucleotide sequence ID" value="NZ_DAMANS010000068.1"/>
</dbReference>
<dbReference type="Gene3D" id="3.30.9.10">
    <property type="entry name" value="D-Amino Acid Oxidase, subunit A, domain 2"/>
    <property type="match status" value="1"/>
</dbReference>
<dbReference type="InterPro" id="IPR007419">
    <property type="entry name" value="BFD-like_2Fe2S-bd_dom"/>
</dbReference>